<feature type="transmembrane region" description="Helical" evidence="7">
    <location>
        <begin position="414"/>
        <end position="439"/>
    </location>
</feature>
<gene>
    <name evidence="9" type="ORF">ACFOY1_00990</name>
</gene>
<feature type="transmembrane region" description="Helical" evidence="7">
    <location>
        <begin position="318"/>
        <end position="342"/>
    </location>
</feature>
<dbReference type="InterPro" id="IPR000644">
    <property type="entry name" value="CBS_dom"/>
</dbReference>
<keyword evidence="7" id="KW-1133">Transmembrane helix</keyword>
<dbReference type="Pfam" id="PF00654">
    <property type="entry name" value="Voltage_CLC"/>
    <property type="match status" value="1"/>
</dbReference>
<evidence type="ECO:0000256" key="1">
    <source>
        <dbReference type="ARBA" id="ARBA00022448"/>
    </source>
</evidence>
<proteinExistence type="predicted"/>
<comment type="caution">
    <text evidence="9">The sequence shown here is derived from an EMBL/GenBank/DDBJ whole genome shotgun (WGS) entry which is preliminary data.</text>
</comment>
<evidence type="ECO:0000256" key="3">
    <source>
        <dbReference type="ARBA" id="ARBA00023214"/>
    </source>
</evidence>
<feature type="transmembrane region" description="Helical" evidence="7">
    <location>
        <begin position="282"/>
        <end position="306"/>
    </location>
</feature>
<accession>A0ABV8NSW7</accession>
<feature type="transmembrane region" description="Helical" evidence="7">
    <location>
        <begin position="354"/>
        <end position="377"/>
    </location>
</feature>
<dbReference type="EMBL" id="JBHSBV010000001">
    <property type="protein sequence ID" value="MFC4199514.1"/>
    <property type="molecule type" value="Genomic_DNA"/>
</dbReference>
<keyword evidence="7" id="KW-0812">Transmembrane</keyword>
<feature type="compositionally biased region" description="Polar residues" evidence="6">
    <location>
        <begin position="9"/>
        <end position="20"/>
    </location>
</feature>
<name>A0ABV8NSW7_9BURK</name>
<evidence type="ECO:0000313" key="10">
    <source>
        <dbReference type="Proteomes" id="UP001595848"/>
    </source>
</evidence>
<keyword evidence="7" id="KW-0472">Membrane</keyword>
<evidence type="ECO:0000259" key="8">
    <source>
        <dbReference type="PROSITE" id="PS51371"/>
    </source>
</evidence>
<feature type="transmembrane region" description="Helical" evidence="7">
    <location>
        <begin position="111"/>
        <end position="130"/>
    </location>
</feature>
<dbReference type="PANTHER" id="PTHR43427">
    <property type="entry name" value="CHLORIDE CHANNEL PROTEIN CLC-E"/>
    <property type="match status" value="1"/>
</dbReference>
<keyword evidence="3" id="KW-0868">Chloride</keyword>
<evidence type="ECO:0000256" key="2">
    <source>
        <dbReference type="ARBA" id="ARBA00023065"/>
    </source>
</evidence>
<dbReference type="InterPro" id="IPR050368">
    <property type="entry name" value="ClC-type_chloride_channel"/>
</dbReference>
<feature type="transmembrane region" description="Helical" evidence="7">
    <location>
        <begin position="383"/>
        <end position="402"/>
    </location>
</feature>
<keyword evidence="2" id="KW-0406">Ion transport</keyword>
<reference evidence="10" key="1">
    <citation type="journal article" date="2019" name="Int. J. Syst. Evol. Microbiol.">
        <title>The Global Catalogue of Microorganisms (GCM) 10K type strain sequencing project: providing services to taxonomists for standard genome sequencing and annotation.</title>
        <authorList>
            <consortium name="The Broad Institute Genomics Platform"/>
            <consortium name="The Broad Institute Genome Sequencing Center for Infectious Disease"/>
            <person name="Wu L."/>
            <person name="Ma J."/>
        </authorList>
    </citation>
    <scope>NUCLEOTIDE SEQUENCE [LARGE SCALE GENOMIC DNA]</scope>
    <source>
        <strain evidence="10">LMG 24813</strain>
    </source>
</reference>
<evidence type="ECO:0000256" key="4">
    <source>
        <dbReference type="ARBA" id="ARBA00023303"/>
    </source>
</evidence>
<evidence type="ECO:0000256" key="7">
    <source>
        <dbReference type="SAM" id="Phobius"/>
    </source>
</evidence>
<organism evidence="9 10">
    <name type="scientific">Candidimonas humi</name>
    <dbReference type="NCBI Taxonomy" id="683355"/>
    <lineage>
        <taxon>Bacteria</taxon>
        <taxon>Pseudomonadati</taxon>
        <taxon>Pseudomonadota</taxon>
        <taxon>Betaproteobacteria</taxon>
        <taxon>Burkholderiales</taxon>
        <taxon>Alcaligenaceae</taxon>
        <taxon>Candidimonas</taxon>
    </lineage>
</organism>
<evidence type="ECO:0000313" key="9">
    <source>
        <dbReference type="EMBL" id="MFC4199514.1"/>
    </source>
</evidence>
<dbReference type="PANTHER" id="PTHR43427:SF6">
    <property type="entry name" value="CHLORIDE CHANNEL PROTEIN CLC-E"/>
    <property type="match status" value="1"/>
</dbReference>
<feature type="domain" description="CBS" evidence="8">
    <location>
        <begin position="565"/>
        <end position="623"/>
    </location>
</feature>
<dbReference type="Pfam" id="PF00571">
    <property type="entry name" value="CBS"/>
    <property type="match status" value="2"/>
</dbReference>
<dbReference type="PROSITE" id="PS51371">
    <property type="entry name" value="CBS"/>
    <property type="match status" value="2"/>
</dbReference>
<dbReference type="SMART" id="SM00116">
    <property type="entry name" value="CBS"/>
    <property type="match status" value="2"/>
</dbReference>
<feature type="transmembrane region" description="Helical" evidence="7">
    <location>
        <begin position="245"/>
        <end position="270"/>
    </location>
</feature>
<feature type="region of interest" description="Disordered" evidence="6">
    <location>
        <begin position="1"/>
        <end position="33"/>
    </location>
</feature>
<dbReference type="CDD" id="cd02205">
    <property type="entry name" value="CBS_pair_SF"/>
    <property type="match status" value="1"/>
</dbReference>
<dbReference type="InterPro" id="IPR001807">
    <property type="entry name" value="ClC"/>
</dbReference>
<dbReference type="RefSeq" id="WP_217962798.1">
    <property type="nucleotide sequence ID" value="NZ_JAHTBN010000001.1"/>
</dbReference>
<keyword evidence="1" id="KW-0813">Transport</keyword>
<protein>
    <submittedName>
        <fullName evidence="9">Chloride channel protein</fullName>
    </submittedName>
</protein>
<dbReference type="CDD" id="cd00400">
    <property type="entry name" value="Voltage_gated_ClC"/>
    <property type="match status" value="1"/>
</dbReference>
<keyword evidence="4" id="KW-0407">Ion channel</keyword>
<evidence type="ECO:0000256" key="6">
    <source>
        <dbReference type="SAM" id="MobiDB-lite"/>
    </source>
</evidence>
<evidence type="ECO:0000256" key="5">
    <source>
        <dbReference type="PROSITE-ProRule" id="PRU00703"/>
    </source>
</evidence>
<sequence>MKKRIGKSVTINTPGNTSEAARTGVREEGSTDGLPVAPELSLSLDAARMPLRSTLIDRRVLRIIGISLLLGVAAAVVAKVLMVLIGLITNLSFYGRWSTAFSSPADAVPHLGLWVILVPVVGGLIAGFMARWGSRAIRGHGIPEAMEQVLLNESRIPSRITFLKPVSSAIVIGTGGPFGAEGPIIATGGALGSLIGQLLKVTASERKVLLAAGAAAGMAAVFSAPISAVALAVELLLFELRARSLIPVALACVAATGVRYLLLGSTPVFLMSHLAAPGGEALIAYVLIGAIVGLISVGVTHIVYGIEDAFERLPVHWMWWPAIGAVVVGVIGYFAPLTLGVGYTNIDDILNGRLALGALGYLCVMKFISWSICLGSGTSGGTLAPLFTIGGALGAIMGILLANYLPSMGVDPRIAALVGMAAIFAGASRALITTVVFAFETTAQPAGLLPLLGACTAAYLVSAVFMRNTIMTEKIARRGVRVPSEYKADYLERVLVSDVCENDVVTLRADQTIGEVREWIAGGRPAGQHQGYPIVDQAGHVLGVLTRRTFFDPKWSPAATLGELIVRPPVVITMDHTLREAADHMVMENVGRLLVVDKSDTSRLLGMLTRGDLLSAHARRLKEGRRLRRQINLKTYRRMRARRRRQAQPSA</sequence>
<feature type="transmembrane region" description="Helical" evidence="7">
    <location>
        <begin position="208"/>
        <end position="233"/>
    </location>
</feature>
<keyword evidence="10" id="KW-1185">Reference proteome</keyword>
<dbReference type="Proteomes" id="UP001595848">
    <property type="component" value="Unassembled WGS sequence"/>
</dbReference>
<feature type="domain" description="CBS" evidence="8">
    <location>
        <begin position="500"/>
        <end position="560"/>
    </location>
</feature>
<keyword evidence="5" id="KW-0129">CBS domain</keyword>
<feature type="transmembrane region" description="Helical" evidence="7">
    <location>
        <begin position="60"/>
        <end position="91"/>
    </location>
</feature>
<feature type="transmembrane region" description="Helical" evidence="7">
    <location>
        <begin position="445"/>
        <end position="465"/>
    </location>
</feature>